<protein>
    <submittedName>
        <fullName evidence="1">V-ATPase V0 sector subunit c</fullName>
        <ecNumber evidence="1">3.6.1.1</ecNumber>
    </submittedName>
</protein>
<gene>
    <name evidence="1" type="primary">PPA1</name>
    <name evidence="1" type="ORF">IWW38_004893</name>
</gene>
<proteinExistence type="predicted"/>
<dbReference type="EC" id="3.6.1.1" evidence="1"/>
<keyword evidence="1" id="KW-0378">Hydrolase</keyword>
<dbReference type="Proteomes" id="UP001139981">
    <property type="component" value="Unassembled WGS sequence"/>
</dbReference>
<name>A0ACC1LWP9_9FUNG</name>
<sequence>MAAAGRSGWAVRHNSVVATQYGGAVGTTSHRVYFAQSNSKAPLSPWHDIPLIANPSSSYPEYNMVCEIPRWSNAKLEIDTKAPFNPIKQDTNKGSSQLRYIGNVFPYKGYIWNYGALPQTFEDPEHTDKDTGCVGDSDPVDVIEVGQAISAEGSVHRVKVLGLVGLIDDGETDWKVFAIRADDPLAGKIHGIAGLEEYMPGLVGATVDWFTKYKAPDAKPLNSWAFGGQAKDAVSTL</sequence>
<reference evidence="1" key="1">
    <citation type="submission" date="2022-07" db="EMBL/GenBank/DDBJ databases">
        <title>Phylogenomic reconstructions and comparative analyses of Kickxellomycotina fungi.</title>
        <authorList>
            <person name="Reynolds N.K."/>
            <person name="Stajich J.E."/>
            <person name="Barry K."/>
            <person name="Grigoriev I.V."/>
            <person name="Crous P."/>
            <person name="Smith M.E."/>
        </authorList>
    </citation>
    <scope>NUCLEOTIDE SEQUENCE</scope>
    <source>
        <strain evidence="1">CBS 190363</strain>
    </source>
</reference>
<evidence type="ECO:0000313" key="1">
    <source>
        <dbReference type="EMBL" id="KAJ2888709.1"/>
    </source>
</evidence>
<dbReference type="EMBL" id="JANBVB010001990">
    <property type="protein sequence ID" value="KAJ2888709.1"/>
    <property type="molecule type" value="Genomic_DNA"/>
</dbReference>
<evidence type="ECO:0000313" key="2">
    <source>
        <dbReference type="Proteomes" id="UP001139981"/>
    </source>
</evidence>
<accession>A0ACC1LWP9</accession>
<comment type="caution">
    <text evidence="1">The sequence shown here is derived from an EMBL/GenBank/DDBJ whole genome shotgun (WGS) entry which is preliminary data.</text>
</comment>
<keyword evidence="2" id="KW-1185">Reference proteome</keyword>
<organism evidence="1 2">
    <name type="scientific">Coemansia aciculifera</name>
    <dbReference type="NCBI Taxonomy" id="417176"/>
    <lineage>
        <taxon>Eukaryota</taxon>
        <taxon>Fungi</taxon>
        <taxon>Fungi incertae sedis</taxon>
        <taxon>Zoopagomycota</taxon>
        <taxon>Kickxellomycotina</taxon>
        <taxon>Kickxellomycetes</taxon>
        <taxon>Kickxellales</taxon>
        <taxon>Kickxellaceae</taxon>
        <taxon>Coemansia</taxon>
    </lineage>
</organism>